<evidence type="ECO:0000313" key="1">
    <source>
        <dbReference type="EMBL" id="OCH92799.1"/>
    </source>
</evidence>
<name>A0A8E2DNE6_9APHY</name>
<reference evidence="1 2" key="1">
    <citation type="submission" date="2016-07" db="EMBL/GenBank/DDBJ databases">
        <title>Draft genome of the white-rot fungus Obba rivulosa 3A-2.</title>
        <authorList>
            <consortium name="DOE Joint Genome Institute"/>
            <person name="Miettinen O."/>
            <person name="Riley R."/>
            <person name="Acob R."/>
            <person name="Barry K."/>
            <person name="Cullen D."/>
            <person name="De Vries R."/>
            <person name="Hainaut M."/>
            <person name="Hatakka A."/>
            <person name="Henrissat B."/>
            <person name="Hilden K."/>
            <person name="Kuo R."/>
            <person name="Labutti K."/>
            <person name="Lipzen A."/>
            <person name="Makela M.R."/>
            <person name="Sandor L."/>
            <person name="Spatafora J.W."/>
            <person name="Grigoriev I.V."/>
            <person name="Hibbett D.S."/>
        </authorList>
    </citation>
    <scope>NUCLEOTIDE SEQUENCE [LARGE SCALE GENOMIC DNA]</scope>
    <source>
        <strain evidence="1 2">3A-2</strain>
    </source>
</reference>
<sequence length="87" mass="9764">FEVVRTDTRFGGFEEVKLKDGSTHTRFFRKSMTPGDISELPQVSELKSHIMKDGLSGAVHPIYTHEGQTWILFSLPDEHYSASPLAA</sequence>
<gene>
    <name evidence="1" type="ORF">OBBRIDRAFT_790958</name>
</gene>
<accession>A0A8E2DNE6</accession>
<dbReference type="EMBL" id="KV722364">
    <property type="protein sequence ID" value="OCH92799.1"/>
    <property type="molecule type" value="Genomic_DNA"/>
</dbReference>
<feature type="non-terminal residue" evidence="1">
    <location>
        <position position="87"/>
    </location>
</feature>
<evidence type="ECO:0000313" key="2">
    <source>
        <dbReference type="Proteomes" id="UP000250043"/>
    </source>
</evidence>
<dbReference type="AlphaFoldDB" id="A0A8E2DNE6"/>
<dbReference type="Proteomes" id="UP000250043">
    <property type="component" value="Unassembled WGS sequence"/>
</dbReference>
<organism evidence="1 2">
    <name type="scientific">Obba rivulosa</name>
    <dbReference type="NCBI Taxonomy" id="1052685"/>
    <lineage>
        <taxon>Eukaryota</taxon>
        <taxon>Fungi</taxon>
        <taxon>Dikarya</taxon>
        <taxon>Basidiomycota</taxon>
        <taxon>Agaricomycotina</taxon>
        <taxon>Agaricomycetes</taxon>
        <taxon>Polyporales</taxon>
        <taxon>Gelatoporiaceae</taxon>
        <taxon>Obba</taxon>
    </lineage>
</organism>
<dbReference type="OrthoDB" id="3252968at2759"/>
<proteinExistence type="predicted"/>
<keyword evidence="2" id="KW-1185">Reference proteome</keyword>
<protein>
    <submittedName>
        <fullName evidence="1">Uncharacterized protein</fullName>
    </submittedName>
</protein>